<proteinExistence type="predicted"/>
<accession>A0A7S4B378</accession>
<sequence>MIDPDEFWFSPKYGTLERLLAHKHAEGYVGVGQAALIFGPGPVTGSCADLPPVLSSHLWRRASNGRGETWAKFPWVRVDRVDKERMAVHEHLFPLDCPDKGAHYCKGPKWSATNKKIFNKPRPACCEMIAHAPTIEELRMHHYAFKSELCSQEKAVRNGNIWAAISGNKTKHYSAICDPTILPYTPDKYKTATLPFTTGR</sequence>
<protein>
    <recommendedName>
        <fullName evidence="2">Glycosyltransferase family 92 protein</fullName>
    </recommendedName>
</protein>
<name>A0A7S4B378_CHRCT</name>
<evidence type="ECO:0000313" key="1">
    <source>
        <dbReference type="EMBL" id="CAE0752311.1"/>
    </source>
</evidence>
<dbReference type="AlphaFoldDB" id="A0A7S4B378"/>
<reference evidence="1" key="1">
    <citation type="submission" date="2021-01" db="EMBL/GenBank/DDBJ databases">
        <authorList>
            <person name="Corre E."/>
            <person name="Pelletier E."/>
            <person name="Niang G."/>
            <person name="Scheremetjew M."/>
            <person name="Finn R."/>
            <person name="Kale V."/>
            <person name="Holt S."/>
            <person name="Cochrane G."/>
            <person name="Meng A."/>
            <person name="Brown T."/>
            <person name="Cohen L."/>
        </authorList>
    </citation>
    <scope>NUCLEOTIDE SEQUENCE</scope>
    <source>
        <strain evidence="1">CCMP645</strain>
    </source>
</reference>
<dbReference type="EMBL" id="HBIZ01008450">
    <property type="protein sequence ID" value="CAE0752311.1"/>
    <property type="molecule type" value="Transcribed_RNA"/>
</dbReference>
<gene>
    <name evidence="1" type="ORF">PCAR00345_LOCUS4896</name>
</gene>
<organism evidence="1">
    <name type="scientific">Chrysotila carterae</name>
    <name type="common">Marine alga</name>
    <name type="synonym">Syracosphaera carterae</name>
    <dbReference type="NCBI Taxonomy" id="13221"/>
    <lineage>
        <taxon>Eukaryota</taxon>
        <taxon>Haptista</taxon>
        <taxon>Haptophyta</taxon>
        <taxon>Prymnesiophyceae</taxon>
        <taxon>Isochrysidales</taxon>
        <taxon>Isochrysidaceae</taxon>
        <taxon>Chrysotila</taxon>
    </lineage>
</organism>
<evidence type="ECO:0008006" key="2">
    <source>
        <dbReference type="Google" id="ProtNLM"/>
    </source>
</evidence>